<dbReference type="InterPro" id="IPR007111">
    <property type="entry name" value="NACHT_NTPase"/>
</dbReference>
<comment type="caution">
    <text evidence="2">The sequence shown here is derived from an EMBL/GenBank/DDBJ whole genome shotgun (WGS) entry which is preliminary data.</text>
</comment>
<organism evidence="2 3">
    <name type="scientific">Limnoraphis robusta CCNP1315</name>
    <dbReference type="NCBI Taxonomy" id="3110306"/>
    <lineage>
        <taxon>Bacteria</taxon>
        <taxon>Bacillati</taxon>
        <taxon>Cyanobacteriota</taxon>
        <taxon>Cyanophyceae</taxon>
        <taxon>Oscillatoriophycideae</taxon>
        <taxon>Oscillatoriales</taxon>
        <taxon>Sirenicapillariaceae</taxon>
        <taxon>Limnoraphis</taxon>
    </lineage>
</organism>
<evidence type="ECO:0000313" key="2">
    <source>
        <dbReference type="EMBL" id="MEA5518863.1"/>
    </source>
</evidence>
<gene>
    <name evidence="2" type="ORF">VB854_07870</name>
</gene>
<dbReference type="Pfam" id="PF22727">
    <property type="entry name" value="NCH2"/>
    <property type="match status" value="1"/>
</dbReference>
<name>A0ABU5TY58_9CYAN</name>
<dbReference type="PANTHER" id="PTHR46844">
    <property type="entry name" value="SLR5058 PROTEIN"/>
    <property type="match status" value="1"/>
</dbReference>
<dbReference type="RefSeq" id="WP_323275763.1">
    <property type="nucleotide sequence ID" value="NZ_JAYGHT010000017.1"/>
</dbReference>
<reference evidence="2 3" key="1">
    <citation type="submission" date="2023-12" db="EMBL/GenBank/DDBJ databases">
        <title>Baltic Sea Cyanobacteria.</title>
        <authorList>
            <person name="Delbaje E."/>
            <person name="Fewer D.P."/>
            <person name="Shishido T.K."/>
        </authorList>
    </citation>
    <scope>NUCLEOTIDE SEQUENCE [LARGE SCALE GENOMIC DNA]</scope>
    <source>
        <strain evidence="2 3">CCNP 1315</strain>
    </source>
</reference>
<dbReference type="Pfam" id="PF05729">
    <property type="entry name" value="NACHT"/>
    <property type="match status" value="1"/>
</dbReference>
<protein>
    <submittedName>
        <fullName evidence="2">NACHT domain-containing NTPase</fullName>
    </submittedName>
</protein>
<dbReference type="EMBL" id="JAYGHT010000017">
    <property type="protein sequence ID" value="MEA5518863.1"/>
    <property type="molecule type" value="Genomic_DNA"/>
</dbReference>
<dbReference type="Proteomes" id="UP001301728">
    <property type="component" value="Unassembled WGS sequence"/>
</dbReference>
<dbReference type="PROSITE" id="PS50837">
    <property type="entry name" value="NACHT"/>
    <property type="match status" value="1"/>
</dbReference>
<dbReference type="PANTHER" id="PTHR46844:SF1">
    <property type="entry name" value="SLR5058 PROTEIN"/>
    <property type="match status" value="1"/>
</dbReference>
<keyword evidence="3" id="KW-1185">Reference proteome</keyword>
<evidence type="ECO:0000259" key="1">
    <source>
        <dbReference type="PROSITE" id="PS50837"/>
    </source>
</evidence>
<dbReference type="Gene3D" id="3.40.50.300">
    <property type="entry name" value="P-loop containing nucleotide triphosphate hydrolases"/>
    <property type="match status" value="1"/>
</dbReference>
<feature type="domain" description="NACHT" evidence="1">
    <location>
        <begin position="191"/>
        <end position="311"/>
    </location>
</feature>
<dbReference type="SUPFAM" id="SSF52540">
    <property type="entry name" value="P-loop containing nucleoside triphosphate hydrolases"/>
    <property type="match status" value="1"/>
</dbReference>
<sequence length="797" mass="92882">MGFPKDFLDQLADEKELTDKEKEVFLPLFGDDLSRIQITLQLNISEGSLKERLRGIYTRFQIGGNGPGKESRLKSDLNKRYQRWQAENSNSSLLTENTDVSIQTLVKKTRLQIKPYIQECCGTMRVLDMTQPIKLGKIYTNVNILEKITGKTWREIAQLQEKVSRENFERWCRGTVKEERIPGIEAAEKFSKLMILGKPGAGKTTFLKHLAIQCIGGAFQAERVPVFITLKDFADIKEHPNLLEYLQNLLKRYSDEMEDIVTLSSLLKAGKFLILLDGLDEVREIDSSRILREIKQLSQQFPQNQFVITCRIAAKEYTFEKFTDVEVADFNEEQIADFSQKWFHSKNDPVKAERFLEKLKQDEPILELATNPLLLTLLCLVFEDAGSFPSNRADLYKNGLDVLLTKWDANRNIERDQVYKGLSLKRKEDLLSRIAHTTFQAGDYIFKTREIEGYISEYIQNLRNAKTDPKALELDSEAVLKSIEAQHGLLVERARNIYSFSHLTFHEYLTARKIVTNCNQDDINDPTLRELVSHITEPNWREVFLLTVQMLGSADCFLLNLKSSIDLLVENSEEFQKFLLWLYHKVDSIKIRASPNLAIKIFYFCAESIYSFGIFYEAQLIEMVKEFHVDIQCEPEIDLDYELYMLHDLSDCLCFLPKDAIITSIDDICKHYTLSSDIKMKLQNLKTELNNLLREFPDPCQEPEKFQKLWASVRQKWCEDLRSLMIMWRNIGHKWDLNLAEQDLLEQYYDANLLLVECLNSDCYVSREVRQEIEETLLLPIEEIEKWKQNRQSDDRG</sequence>
<evidence type="ECO:0000313" key="3">
    <source>
        <dbReference type="Proteomes" id="UP001301728"/>
    </source>
</evidence>
<accession>A0ABU5TY58</accession>
<proteinExistence type="predicted"/>
<dbReference type="InterPro" id="IPR054501">
    <property type="entry name" value="NCH2"/>
</dbReference>
<dbReference type="InterPro" id="IPR027417">
    <property type="entry name" value="P-loop_NTPase"/>
</dbReference>